<keyword evidence="2" id="KW-1185">Reference proteome</keyword>
<name>A0A1V4IQL3_9CLOT</name>
<dbReference type="AlphaFoldDB" id="A0A1V4IQL3"/>
<evidence type="ECO:0000313" key="1">
    <source>
        <dbReference type="EMBL" id="OPJ62318.1"/>
    </source>
</evidence>
<organism evidence="1 2">
    <name type="scientific">Clostridium chromiireducens</name>
    <dbReference type="NCBI Taxonomy" id="225345"/>
    <lineage>
        <taxon>Bacteria</taxon>
        <taxon>Bacillati</taxon>
        <taxon>Bacillota</taxon>
        <taxon>Clostridia</taxon>
        <taxon>Eubacteriales</taxon>
        <taxon>Clostridiaceae</taxon>
        <taxon>Clostridium</taxon>
    </lineage>
</organism>
<protein>
    <submittedName>
        <fullName evidence="1">Uncharacterized protein</fullName>
    </submittedName>
</protein>
<proteinExistence type="predicted"/>
<dbReference type="STRING" id="225345.CLCHR_20540"/>
<sequence length="47" mass="5541">MIISYGFYFFTNKGNREDCYIMENTDTSLAHDKLHIEPETSGDLYME</sequence>
<reference evidence="1 2" key="1">
    <citation type="submission" date="2017-03" db="EMBL/GenBank/DDBJ databases">
        <title>Genome sequence of Clostridium chromiireducens DSM 23318.</title>
        <authorList>
            <person name="Poehlein A."/>
            <person name="Daniel R."/>
        </authorList>
    </citation>
    <scope>NUCLEOTIDE SEQUENCE [LARGE SCALE GENOMIC DNA]</scope>
    <source>
        <strain evidence="1 2">DSM 23318</strain>
    </source>
</reference>
<comment type="caution">
    <text evidence="1">The sequence shown here is derived from an EMBL/GenBank/DDBJ whole genome shotgun (WGS) entry which is preliminary data.</text>
</comment>
<gene>
    <name evidence="1" type="ORF">CLCHR_20540</name>
</gene>
<dbReference type="Proteomes" id="UP000191056">
    <property type="component" value="Unassembled WGS sequence"/>
</dbReference>
<accession>A0A1V4IQL3</accession>
<dbReference type="EMBL" id="MZGT01000024">
    <property type="protein sequence ID" value="OPJ62318.1"/>
    <property type="molecule type" value="Genomic_DNA"/>
</dbReference>
<evidence type="ECO:0000313" key="2">
    <source>
        <dbReference type="Proteomes" id="UP000191056"/>
    </source>
</evidence>